<reference evidence="2" key="1">
    <citation type="submission" date="2016-11" db="UniProtKB">
        <authorList>
            <consortium name="WormBaseParasite"/>
        </authorList>
    </citation>
    <scope>IDENTIFICATION</scope>
</reference>
<proteinExistence type="predicted"/>
<protein>
    <submittedName>
        <fullName evidence="2">Uncharacterized protein</fullName>
    </submittedName>
</protein>
<evidence type="ECO:0000313" key="1">
    <source>
        <dbReference type="Proteomes" id="UP000095283"/>
    </source>
</evidence>
<dbReference type="AlphaFoldDB" id="A0A1I7W9I1"/>
<organism evidence="1 2">
    <name type="scientific">Heterorhabditis bacteriophora</name>
    <name type="common">Entomopathogenic nematode worm</name>
    <dbReference type="NCBI Taxonomy" id="37862"/>
    <lineage>
        <taxon>Eukaryota</taxon>
        <taxon>Metazoa</taxon>
        <taxon>Ecdysozoa</taxon>
        <taxon>Nematoda</taxon>
        <taxon>Chromadorea</taxon>
        <taxon>Rhabditida</taxon>
        <taxon>Rhabditina</taxon>
        <taxon>Rhabditomorpha</taxon>
        <taxon>Strongyloidea</taxon>
        <taxon>Heterorhabditidae</taxon>
        <taxon>Heterorhabditis</taxon>
    </lineage>
</organism>
<sequence length="167" mass="20487">MHMTFYIRNLFTIFKIYAWCTPLYFRSKYLLFKILLLYERVYPYWIYPWWDWRRISVKFLDHNGIFKYCSVSDDLHRRISLQFFGDKEHQRYKTAYFEGYLSNTLIFVPFEKQIVVSCAYFDTITFDATKAIIGDYLDGFYLTIRLRIEVFTYWNGIFSALKLKMSI</sequence>
<dbReference type="WBParaSite" id="Hba_01316">
    <property type="protein sequence ID" value="Hba_01316"/>
    <property type="gene ID" value="Hba_01316"/>
</dbReference>
<keyword evidence="1" id="KW-1185">Reference proteome</keyword>
<name>A0A1I7W9I1_HETBA</name>
<accession>A0A1I7W9I1</accession>
<dbReference type="Proteomes" id="UP000095283">
    <property type="component" value="Unplaced"/>
</dbReference>
<evidence type="ECO:0000313" key="2">
    <source>
        <dbReference type="WBParaSite" id="Hba_01316"/>
    </source>
</evidence>